<dbReference type="EMBL" id="CP081864">
    <property type="protein sequence ID" value="QZN96249.1"/>
    <property type="molecule type" value="Genomic_DNA"/>
</dbReference>
<evidence type="ECO:0000313" key="1">
    <source>
        <dbReference type="EMBL" id="QZN96249.1"/>
    </source>
</evidence>
<keyword evidence="2" id="KW-1185">Reference proteome</keyword>
<reference evidence="1 2" key="1">
    <citation type="submission" date="2021-08" db="EMBL/GenBank/DDBJ databases">
        <title>Culture and genomic analysis of Symbiopectobacterium purcellii sp. nov. gen. nov., isolated from the leafhopper Empoasca decipiens.</title>
        <authorList>
            <person name="Nadal-Jimenez P."/>
            <person name="Siozios S."/>
            <person name="Halliday N."/>
            <person name="Camara M."/>
            <person name="Hurst G.D.D."/>
        </authorList>
    </citation>
    <scope>NUCLEOTIDE SEQUENCE [LARGE SCALE GENOMIC DNA]</scope>
    <source>
        <strain evidence="1 2">SyEd1</strain>
    </source>
</reference>
<proteinExistence type="predicted"/>
<dbReference type="Proteomes" id="UP000825886">
    <property type="component" value="Chromosome"/>
</dbReference>
<organism evidence="1 2">
    <name type="scientific">Symbiopectobacterium purcellii</name>
    <dbReference type="NCBI Taxonomy" id="2871826"/>
    <lineage>
        <taxon>Bacteria</taxon>
        <taxon>Pseudomonadati</taxon>
        <taxon>Pseudomonadota</taxon>
        <taxon>Gammaproteobacteria</taxon>
        <taxon>Enterobacterales</taxon>
        <taxon>Enterobacteriaceae</taxon>
    </lineage>
</organism>
<accession>A0ABX9AS13</accession>
<dbReference type="RefSeq" id="WP_222159304.1">
    <property type="nucleotide sequence ID" value="NZ_CP081864.1"/>
</dbReference>
<evidence type="ECO:0000313" key="2">
    <source>
        <dbReference type="Proteomes" id="UP000825886"/>
    </source>
</evidence>
<name>A0ABX9AS13_9ENTR</name>
<sequence>MREIDESMLIHVSGAGNDQASSNKELLNTLGENMAWGAGFGAVGGIAGAAGGAVSGAVQTVVQEAVKHGPVSVPIPVVPMGPTWNGSGGGASPCALDKELAIARPQSC</sequence>
<gene>
    <name evidence="1" type="ORF">K6K13_01870</name>
</gene>
<protein>
    <submittedName>
        <fullName evidence="1">Microcin</fullName>
    </submittedName>
</protein>